<evidence type="ECO:0000256" key="10">
    <source>
        <dbReference type="ARBA" id="ARBA00022917"/>
    </source>
</evidence>
<dbReference type="Pfam" id="PF00587">
    <property type="entry name" value="tRNA-synt_2b"/>
    <property type="match status" value="1"/>
</dbReference>
<evidence type="ECO:0000256" key="9">
    <source>
        <dbReference type="ARBA" id="ARBA00022884"/>
    </source>
</evidence>
<dbReference type="Gene3D" id="3.30.54.20">
    <property type="match status" value="1"/>
</dbReference>
<protein>
    <recommendedName>
        <fullName evidence="13">Threonine--tRNA ligase</fullName>
        <ecNumber evidence="13">6.1.1.3</ecNumber>
    </recommendedName>
    <alternativeName>
        <fullName evidence="13">Threonyl-tRNA synthetase</fullName>
        <shortName evidence="13">ThrRS</shortName>
    </alternativeName>
</protein>
<dbReference type="InterPro" id="IPR045864">
    <property type="entry name" value="aa-tRNA-synth_II/BPL/LPL"/>
</dbReference>
<dbReference type="EMBL" id="PXYT01000012">
    <property type="protein sequence ID" value="PSR30265.1"/>
    <property type="molecule type" value="Genomic_DNA"/>
</dbReference>
<dbReference type="SUPFAM" id="SSF52954">
    <property type="entry name" value="Class II aaRS ABD-related"/>
    <property type="match status" value="1"/>
</dbReference>
<dbReference type="GO" id="GO:0046872">
    <property type="term" value="F:metal ion binding"/>
    <property type="evidence" value="ECO:0007669"/>
    <property type="project" value="UniProtKB-KW"/>
</dbReference>
<keyword evidence="3 13" id="KW-0820">tRNA-binding</keyword>
<dbReference type="PRINTS" id="PR01047">
    <property type="entry name" value="TRNASYNTHTHR"/>
</dbReference>
<dbReference type="FunFam" id="3.30.930.10:FF:000002">
    <property type="entry name" value="Threonine--tRNA ligase"/>
    <property type="match status" value="1"/>
</dbReference>
<feature type="domain" description="Aminoacyl-transfer RNA synthetases class-II family profile" evidence="14">
    <location>
        <begin position="262"/>
        <end position="529"/>
    </location>
</feature>
<feature type="binding site" evidence="13">
    <location>
        <position position="506"/>
    </location>
    <ligand>
        <name>Zn(2+)</name>
        <dbReference type="ChEBI" id="CHEBI:29105"/>
        <note>catalytic</note>
    </ligand>
</feature>
<dbReference type="GO" id="GO:0000049">
    <property type="term" value="F:tRNA binding"/>
    <property type="evidence" value="ECO:0007669"/>
    <property type="project" value="UniProtKB-KW"/>
</dbReference>
<feature type="binding site" evidence="13">
    <location>
        <position position="381"/>
    </location>
    <ligand>
        <name>Zn(2+)</name>
        <dbReference type="ChEBI" id="CHEBI:29105"/>
        <note>catalytic</note>
    </ligand>
</feature>
<dbReference type="HAMAP" id="MF_00184">
    <property type="entry name" value="Thr_tRNA_synth"/>
    <property type="match status" value="1"/>
</dbReference>
<evidence type="ECO:0000256" key="3">
    <source>
        <dbReference type="ARBA" id="ARBA00022555"/>
    </source>
</evidence>
<evidence type="ECO:0000256" key="7">
    <source>
        <dbReference type="ARBA" id="ARBA00022833"/>
    </source>
</evidence>
<gene>
    <name evidence="13" type="primary">thrS</name>
    <name evidence="15" type="ORF">C7B43_07090</name>
</gene>
<dbReference type="PANTHER" id="PTHR11451">
    <property type="entry name" value="THREONINE-TRNA LIGASE"/>
    <property type="match status" value="1"/>
</dbReference>
<dbReference type="Pfam" id="PF07973">
    <property type="entry name" value="tRNA_SAD"/>
    <property type="match status" value="1"/>
</dbReference>
<dbReference type="InterPro" id="IPR033728">
    <property type="entry name" value="ThrRS_core"/>
</dbReference>
<keyword evidence="8 13" id="KW-0067">ATP-binding</keyword>
<dbReference type="GO" id="GO:0005524">
    <property type="term" value="F:ATP binding"/>
    <property type="evidence" value="ECO:0007669"/>
    <property type="project" value="UniProtKB-UniRule"/>
</dbReference>
<dbReference type="Gene3D" id="3.30.980.10">
    <property type="entry name" value="Threonyl-trna Synthetase, Chain A, domain 2"/>
    <property type="match status" value="1"/>
</dbReference>
<dbReference type="Gene3D" id="3.30.930.10">
    <property type="entry name" value="Bira Bifunctional Protein, Domain 2"/>
    <property type="match status" value="1"/>
</dbReference>
<comment type="caution">
    <text evidence="13">Lacks conserved residue(s) required for the propagation of feature annotation.</text>
</comment>
<dbReference type="InterPro" id="IPR002314">
    <property type="entry name" value="aa-tRNA-synt_IIb"/>
</dbReference>
<evidence type="ECO:0000313" key="16">
    <source>
        <dbReference type="Proteomes" id="UP000242699"/>
    </source>
</evidence>
<keyword evidence="4 13" id="KW-0436">Ligase</keyword>
<comment type="cofactor">
    <cofactor evidence="13">
        <name>Zn(2+)</name>
        <dbReference type="ChEBI" id="CHEBI:29105"/>
    </cofactor>
    <text evidence="13">Binds 1 zinc ion per subunit.</text>
</comment>
<evidence type="ECO:0000256" key="6">
    <source>
        <dbReference type="ARBA" id="ARBA00022741"/>
    </source>
</evidence>
<evidence type="ECO:0000256" key="8">
    <source>
        <dbReference type="ARBA" id="ARBA00022840"/>
    </source>
</evidence>
<keyword evidence="6 13" id="KW-0547">Nucleotide-binding</keyword>
<dbReference type="FunFam" id="3.30.54.20:FF:000002">
    <property type="entry name" value="Threonine--tRNA ligase"/>
    <property type="match status" value="1"/>
</dbReference>
<keyword evidence="9 13" id="KW-0694">RNA-binding</keyword>
<dbReference type="Gene3D" id="3.40.50.800">
    <property type="entry name" value="Anticodon-binding domain"/>
    <property type="match status" value="1"/>
</dbReference>
<dbReference type="InterPro" id="IPR036621">
    <property type="entry name" value="Anticodon-bd_dom_sf"/>
</dbReference>
<name>A0A2T2X710_9FIRM</name>
<evidence type="ECO:0000259" key="14">
    <source>
        <dbReference type="PROSITE" id="PS50862"/>
    </source>
</evidence>
<dbReference type="NCBIfam" id="TIGR00418">
    <property type="entry name" value="thrS"/>
    <property type="match status" value="1"/>
</dbReference>
<dbReference type="CDD" id="cd00771">
    <property type="entry name" value="ThrRS_core"/>
    <property type="match status" value="1"/>
</dbReference>
<evidence type="ECO:0000256" key="1">
    <source>
        <dbReference type="ARBA" id="ARBA00008226"/>
    </source>
</evidence>
<keyword evidence="7 13" id="KW-0862">Zinc</keyword>
<comment type="subunit">
    <text evidence="13">Homodimer.</text>
</comment>
<dbReference type="CDD" id="cd00860">
    <property type="entry name" value="ThrRS_anticodon"/>
    <property type="match status" value="1"/>
</dbReference>
<dbReference type="SUPFAM" id="SSF55681">
    <property type="entry name" value="Class II aaRS and biotin synthetases"/>
    <property type="match status" value="1"/>
</dbReference>
<dbReference type="InterPro" id="IPR002320">
    <property type="entry name" value="Thr-tRNA-ligase_IIa"/>
</dbReference>
<keyword evidence="5 13" id="KW-0479">Metal-binding</keyword>
<reference evidence="15 16" key="1">
    <citation type="journal article" date="2014" name="BMC Genomics">
        <title>Comparison of environmental and isolate Sulfobacillus genomes reveals diverse carbon, sulfur, nitrogen, and hydrogen metabolisms.</title>
        <authorList>
            <person name="Justice N.B."/>
            <person name="Norman A."/>
            <person name="Brown C.T."/>
            <person name="Singh A."/>
            <person name="Thomas B.C."/>
            <person name="Banfield J.F."/>
        </authorList>
    </citation>
    <scope>NUCLEOTIDE SEQUENCE [LARGE SCALE GENOMIC DNA]</scope>
    <source>
        <strain evidence="15">AMDSBA1</strain>
    </source>
</reference>
<dbReference type="SMART" id="SM00863">
    <property type="entry name" value="tRNA_SAD"/>
    <property type="match status" value="1"/>
</dbReference>
<accession>A0A2T2X710</accession>
<sequence>MNGLTVEIHGEVMVKQPGVRPVDLEGEVPQNALAAWIDGDVIDLKRPLPHGGQLQWLTFEDSGGQRVFRHSSAHLLAQAVKRLWPDAKLGTGPALDDGFYYDIWLSDPLKEDDLQRIEDTMRAIVREKLDIERIELSRDEALTLFKQRHEDFKVEIIERIPDGVVISAYRQGEFIDLCSGPHLPNTGAIGAVKLTNVSGAYWRGDEKNPMMTRIYGTSFPSQPALEQHLARVEEAKQRDHRRLGPQLDLFSFREEAPGFAFWHPKGYQLYRTLEEFSRRLQTERGYDEVSTPWIYRIGLWQQSGHWDHYRDNMFLMDREDELLGAKPMNCPGHALLFKGALRSYRDLPIRYAEYGPLSRFERSGTLHGLLRVRGFHQDDAHLFVREDQIDQEMFAVLDLVDVVFRAFGLSYEVVFSTRPEDYMGSLSLWNKAEADLESVLRERGIKYQMNPGDGAFYGPKLDISAIDSLGRRWQLATIQLDFQLPENFDLTYVDQDGGEKRPVMIHRAIMGSLERFLGILVEHYAGAFPLWLAPVQVVVIPITDQHLAYADEIAKKLKRYGLRVEINGRKQTMNYKIREARIHKVPRMLIVGGRDLENHTVSVRTREEGDIGAKPWPEYCEELVEQAEMPLG</sequence>
<dbReference type="Pfam" id="PF03129">
    <property type="entry name" value="HGTP_anticodon"/>
    <property type="match status" value="1"/>
</dbReference>
<dbReference type="EC" id="6.1.1.3" evidence="13"/>
<dbReference type="GO" id="GO:0140096">
    <property type="term" value="F:catalytic activity, acting on a protein"/>
    <property type="evidence" value="ECO:0007669"/>
    <property type="project" value="UniProtKB-ARBA"/>
</dbReference>
<dbReference type="GO" id="GO:0006435">
    <property type="term" value="P:threonyl-tRNA aminoacylation"/>
    <property type="evidence" value="ECO:0007669"/>
    <property type="project" value="UniProtKB-UniRule"/>
</dbReference>
<keyword evidence="2 13" id="KW-0963">Cytoplasm</keyword>
<dbReference type="PANTHER" id="PTHR11451:SF44">
    <property type="entry name" value="THREONINE--TRNA LIGASE, CHLOROPLASTIC_MITOCHONDRIAL 2"/>
    <property type="match status" value="1"/>
</dbReference>
<keyword evidence="11 13" id="KW-0030">Aminoacyl-tRNA synthetase</keyword>
<dbReference type="GO" id="GO:0016740">
    <property type="term" value="F:transferase activity"/>
    <property type="evidence" value="ECO:0007669"/>
    <property type="project" value="UniProtKB-ARBA"/>
</dbReference>
<comment type="subcellular location">
    <subcellularLocation>
        <location evidence="13">Cytoplasm</location>
    </subcellularLocation>
</comment>
<dbReference type="InterPro" id="IPR004154">
    <property type="entry name" value="Anticodon-bd"/>
</dbReference>
<dbReference type="InterPro" id="IPR006195">
    <property type="entry name" value="aa-tRNA-synth_II"/>
</dbReference>
<evidence type="ECO:0000256" key="13">
    <source>
        <dbReference type="HAMAP-Rule" id="MF_00184"/>
    </source>
</evidence>
<feature type="binding site" evidence="13">
    <location>
        <position position="330"/>
    </location>
    <ligand>
        <name>Zn(2+)</name>
        <dbReference type="ChEBI" id="CHEBI:29105"/>
        <note>catalytic</note>
    </ligand>
</feature>
<dbReference type="PROSITE" id="PS50862">
    <property type="entry name" value="AA_TRNA_LIGASE_II"/>
    <property type="match status" value="1"/>
</dbReference>
<dbReference type="AlphaFoldDB" id="A0A2T2X710"/>
<dbReference type="InterPro" id="IPR018163">
    <property type="entry name" value="Thr/Ala-tRNA-synth_IIc_edit"/>
</dbReference>
<dbReference type="InterPro" id="IPR012947">
    <property type="entry name" value="tRNA_SAD"/>
</dbReference>
<dbReference type="FunFam" id="3.40.50.800:FF:000001">
    <property type="entry name" value="Threonine--tRNA ligase"/>
    <property type="match status" value="1"/>
</dbReference>
<dbReference type="Proteomes" id="UP000242699">
    <property type="component" value="Unassembled WGS sequence"/>
</dbReference>
<comment type="similarity">
    <text evidence="1 13">Belongs to the class-II aminoacyl-tRNA synthetase family.</text>
</comment>
<keyword evidence="10 13" id="KW-0648">Protein biosynthesis</keyword>
<organism evidence="15 16">
    <name type="scientific">Sulfobacillus benefaciens</name>
    <dbReference type="NCBI Taxonomy" id="453960"/>
    <lineage>
        <taxon>Bacteria</taxon>
        <taxon>Bacillati</taxon>
        <taxon>Bacillota</taxon>
        <taxon>Clostridia</taxon>
        <taxon>Eubacteriales</taxon>
        <taxon>Clostridiales Family XVII. Incertae Sedis</taxon>
        <taxon>Sulfobacillus</taxon>
    </lineage>
</organism>
<dbReference type="GO" id="GO:0005737">
    <property type="term" value="C:cytoplasm"/>
    <property type="evidence" value="ECO:0007669"/>
    <property type="project" value="UniProtKB-SubCell"/>
</dbReference>
<evidence type="ECO:0000313" key="15">
    <source>
        <dbReference type="EMBL" id="PSR30265.1"/>
    </source>
</evidence>
<proteinExistence type="inferred from homology"/>
<evidence type="ECO:0000256" key="5">
    <source>
        <dbReference type="ARBA" id="ARBA00022723"/>
    </source>
</evidence>
<evidence type="ECO:0000256" key="2">
    <source>
        <dbReference type="ARBA" id="ARBA00022490"/>
    </source>
</evidence>
<evidence type="ECO:0000256" key="11">
    <source>
        <dbReference type="ARBA" id="ARBA00023146"/>
    </source>
</evidence>
<evidence type="ECO:0000256" key="12">
    <source>
        <dbReference type="ARBA" id="ARBA00049515"/>
    </source>
</evidence>
<dbReference type="InterPro" id="IPR047246">
    <property type="entry name" value="ThrRS_anticodon"/>
</dbReference>
<dbReference type="FunFam" id="3.30.980.10:FF:000005">
    <property type="entry name" value="Threonyl-tRNA synthetase, mitochondrial"/>
    <property type="match status" value="1"/>
</dbReference>
<dbReference type="SUPFAM" id="SSF55186">
    <property type="entry name" value="ThrRS/AlaRS common domain"/>
    <property type="match status" value="1"/>
</dbReference>
<comment type="catalytic activity">
    <reaction evidence="12 13">
        <text>tRNA(Thr) + L-threonine + ATP = L-threonyl-tRNA(Thr) + AMP + diphosphate + H(+)</text>
        <dbReference type="Rhea" id="RHEA:24624"/>
        <dbReference type="Rhea" id="RHEA-COMP:9670"/>
        <dbReference type="Rhea" id="RHEA-COMP:9704"/>
        <dbReference type="ChEBI" id="CHEBI:15378"/>
        <dbReference type="ChEBI" id="CHEBI:30616"/>
        <dbReference type="ChEBI" id="CHEBI:33019"/>
        <dbReference type="ChEBI" id="CHEBI:57926"/>
        <dbReference type="ChEBI" id="CHEBI:78442"/>
        <dbReference type="ChEBI" id="CHEBI:78534"/>
        <dbReference type="ChEBI" id="CHEBI:456215"/>
        <dbReference type="EC" id="6.1.1.3"/>
    </reaction>
</comment>
<dbReference type="GO" id="GO:0004829">
    <property type="term" value="F:threonine-tRNA ligase activity"/>
    <property type="evidence" value="ECO:0007669"/>
    <property type="project" value="UniProtKB-UniRule"/>
</dbReference>
<comment type="caution">
    <text evidence="15">The sequence shown here is derived from an EMBL/GenBank/DDBJ whole genome shotgun (WGS) entry which is preliminary data.</text>
</comment>
<evidence type="ECO:0000256" key="4">
    <source>
        <dbReference type="ARBA" id="ARBA00022598"/>
    </source>
</evidence>